<evidence type="ECO:0000256" key="2">
    <source>
        <dbReference type="ARBA" id="ARBA00022617"/>
    </source>
</evidence>
<dbReference type="PROSITE" id="PS51007">
    <property type="entry name" value="CYTC"/>
    <property type="match status" value="1"/>
</dbReference>
<evidence type="ECO:0000313" key="9">
    <source>
        <dbReference type="EMBL" id="MBC1191463.1"/>
    </source>
</evidence>
<dbReference type="InterPro" id="IPR009056">
    <property type="entry name" value="Cyt_c-like_dom"/>
</dbReference>
<keyword evidence="3 6" id="KW-0479">Metal-binding</keyword>
<keyword evidence="7" id="KW-0812">Transmembrane</keyword>
<sequence>MSYIILHLPISSRGGGIFGQKVAKCKEKLTFPSAAFVNSQLFKPKFGLYRLLIVIIVVLLLISTFLITFHLAKMSDPYIKEVLSLQGNVSRGYEIFQINCAACHGQFADGIVGPSLEDVSHRKSRISLIEQVISGKTPPMPKFQPDTQAMADLLVYLENLSKN</sequence>
<dbReference type="GO" id="GO:0009055">
    <property type="term" value="F:electron transfer activity"/>
    <property type="evidence" value="ECO:0007669"/>
    <property type="project" value="InterPro"/>
</dbReference>
<evidence type="ECO:0000256" key="6">
    <source>
        <dbReference type="PROSITE-ProRule" id="PRU00433"/>
    </source>
</evidence>
<dbReference type="GO" id="GO:0046872">
    <property type="term" value="F:metal ion binding"/>
    <property type="evidence" value="ECO:0007669"/>
    <property type="project" value="UniProtKB-KW"/>
</dbReference>
<evidence type="ECO:0000259" key="8">
    <source>
        <dbReference type="PROSITE" id="PS51007"/>
    </source>
</evidence>
<proteinExistence type="predicted"/>
<dbReference type="InterPro" id="IPR051811">
    <property type="entry name" value="Cytochrome_c550/c551-like"/>
</dbReference>
<keyword evidence="4" id="KW-0249">Electron transport</keyword>
<protein>
    <submittedName>
        <fullName evidence="9">Cytochrome c</fullName>
    </submittedName>
</protein>
<organism evidence="9 10">
    <name type="scientific">Microcystis aeruginosa BLCC-F108</name>
    <dbReference type="NCBI Taxonomy" id="2755317"/>
    <lineage>
        <taxon>Bacteria</taxon>
        <taxon>Bacillati</taxon>
        <taxon>Cyanobacteriota</taxon>
        <taxon>Cyanophyceae</taxon>
        <taxon>Oscillatoriophycideae</taxon>
        <taxon>Chroococcales</taxon>
        <taxon>Microcystaceae</taxon>
        <taxon>Microcystis</taxon>
    </lineage>
</organism>
<dbReference type="AlphaFoldDB" id="A0A841UKA3"/>
<evidence type="ECO:0000256" key="1">
    <source>
        <dbReference type="ARBA" id="ARBA00022448"/>
    </source>
</evidence>
<dbReference type="PANTHER" id="PTHR37823">
    <property type="entry name" value="CYTOCHROME C-553-LIKE"/>
    <property type="match status" value="1"/>
</dbReference>
<gene>
    <name evidence="9" type="ORF">H0902_11795</name>
</gene>
<feature type="transmembrane region" description="Helical" evidence="7">
    <location>
        <begin position="48"/>
        <end position="72"/>
    </location>
</feature>
<dbReference type="PANTHER" id="PTHR37823:SF1">
    <property type="entry name" value="CYTOCHROME C-553-LIKE"/>
    <property type="match status" value="1"/>
</dbReference>
<keyword evidence="7" id="KW-1133">Transmembrane helix</keyword>
<dbReference type="SUPFAM" id="SSF46626">
    <property type="entry name" value="Cytochrome c"/>
    <property type="match status" value="1"/>
</dbReference>
<reference evidence="9 10" key="1">
    <citation type="submission" date="2020-07" db="EMBL/GenBank/DDBJ databases">
        <title>Genomes of two Microcystis aeruginosa (Cyanobacteria) strains from Florida (USA) with disparate toxicogenic potential.</title>
        <authorList>
            <person name="Lefler F.W."/>
            <person name="Barbosa M."/>
            <person name="Berthold D.E."/>
            <person name="Laughinghouse H.D. IV."/>
        </authorList>
    </citation>
    <scope>NUCLEOTIDE SEQUENCE [LARGE SCALE GENOMIC DNA]</scope>
    <source>
        <strain evidence="9 10">BLCCF108</strain>
    </source>
</reference>
<keyword evidence="5 6" id="KW-0408">Iron</keyword>
<comment type="caution">
    <text evidence="9">The sequence shown here is derived from an EMBL/GenBank/DDBJ whole genome shotgun (WGS) entry which is preliminary data.</text>
</comment>
<feature type="domain" description="Cytochrome c" evidence="8">
    <location>
        <begin position="87"/>
        <end position="161"/>
    </location>
</feature>
<evidence type="ECO:0000256" key="4">
    <source>
        <dbReference type="ARBA" id="ARBA00022982"/>
    </source>
</evidence>
<keyword evidence="7" id="KW-0472">Membrane</keyword>
<dbReference type="InterPro" id="IPR036909">
    <property type="entry name" value="Cyt_c-like_dom_sf"/>
</dbReference>
<dbReference type="Proteomes" id="UP000551499">
    <property type="component" value="Unassembled WGS sequence"/>
</dbReference>
<evidence type="ECO:0000256" key="5">
    <source>
        <dbReference type="ARBA" id="ARBA00023004"/>
    </source>
</evidence>
<dbReference type="Pfam" id="PF13442">
    <property type="entry name" value="Cytochrome_CBB3"/>
    <property type="match status" value="1"/>
</dbReference>
<accession>A0A841UKA3</accession>
<evidence type="ECO:0000256" key="3">
    <source>
        <dbReference type="ARBA" id="ARBA00022723"/>
    </source>
</evidence>
<dbReference type="EMBL" id="JACEGB010000211">
    <property type="protein sequence ID" value="MBC1191463.1"/>
    <property type="molecule type" value="Genomic_DNA"/>
</dbReference>
<dbReference type="GO" id="GO:0020037">
    <property type="term" value="F:heme binding"/>
    <property type="evidence" value="ECO:0007669"/>
    <property type="project" value="InterPro"/>
</dbReference>
<dbReference type="Gene3D" id="1.10.760.10">
    <property type="entry name" value="Cytochrome c-like domain"/>
    <property type="match status" value="1"/>
</dbReference>
<name>A0A841UKA3_MICAE</name>
<evidence type="ECO:0000313" key="10">
    <source>
        <dbReference type="Proteomes" id="UP000551499"/>
    </source>
</evidence>
<dbReference type="RefSeq" id="WP_052275306.1">
    <property type="nucleotide sequence ID" value="NZ_JACEGB010000211.1"/>
</dbReference>
<evidence type="ECO:0000256" key="7">
    <source>
        <dbReference type="SAM" id="Phobius"/>
    </source>
</evidence>
<keyword evidence="2 6" id="KW-0349">Heme</keyword>
<keyword evidence="1" id="KW-0813">Transport</keyword>